<dbReference type="Gene3D" id="2.130.10.10">
    <property type="entry name" value="YVTN repeat-like/Quinoprotein amine dehydrogenase"/>
    <property type="match status" value="2"/>
</dbReference>
<comment type="subcellular location">
    <subcellularLocation>
        <location evidence="1 7">Cytoplasm</location>
        <location evidence="1 7">Cytoskeleton</location>
    </subcellularLocation>
</comment>
<dbReference type="SMART" id="SM00320">
    <property type="entry name" value="WD40"/>
    <property type="match status" value="6"/>
</dbReference>
<comment type="function">
    <text evidence="7">May participate in a complex which severs microtubules in an ATP-dependent manner. Microtubule severing may promote rapid reorganization of cellular microtubule arrays.</text>
</comment>
<feature type="repeat" description="WD" evidence="8">
    <location>
        <begin position="97"/>
        <end position="138"/>
    </location>
</feature>
<dbReference type="PANTHER" id="PTHR19845">
    <property type="entry name" value="KATANIN P80 SUBUNIT"/>
    <property type="match status" value="1"/>
</dbReference>
<dbReference type="GO" id="GO:0008352">
    <property type="term" value="C:katanin complex"/>
    <property type="evidence" value="ECO:0007669"/>
    <property type="project" value="InterPro"/>
</dbReference>
<evidence type="ECO:0000256" key="3">
    <source>
        <dbReference type="ARBA" id="ARBA00022574"/>
    </source>
</evidence>
<evidence type="ECO:0000256" key="7">
    <source>
        <dbReference type="HAMAP-Rule" id="MF_03022"/>
    </source>
</evidence>
<evidence type="ECO:0000256" key="2">
    <source>
        <dbReference type="ARBA" id="ARBA00022490"/>
    </source>
</evidence>
<organism evidence="11 12">
    <name type="scientific">Rubus argutus</name>
    <name type="common">Southern blackberry</name>
    <dbReference type="NCBI Taxonomy" id="59490"/>
    <lineage>
        <taxon>Eukaryota</taxon>
        <taxon>Viridiplantae</taxon>
        <taxon>Streptophyta</taxon>
        <taxon>Embryophyta</taxon>
        <taxon>Tracheophyta</taxon>
        <taxon>Spermatophyta</taxon>
        <taxon>Magnoliopsida</taxon>
        <taxon>eudicotyledons</taxon>
        <taxon>Gunneridae</taxon>
        <taxon>Pentapetalae</taxon>
        <taxon>rosids</taxon>
        <taxon>fabids</taxon>
        <taxon>Rosales</taxon>
        <taxon>Rosaceae</taxon>
        <taxon>Rosoideae</taxon>
        <taxon>Rosoideae incertae sedis</taxon>
        <taxon>Rubus</taxon>
    </lineage>
</organism>
<dbReference type="InterPro" id="IPR036322">
    <property type="entry name" value="WD40_repeat_dom_sf"/>
</dbReference>
<dbReference type="GO" id="GO:0051510">
    <property type="term" value="P:regulation of unidimensional cell growth"/>
    <property type="evidence" value="ECO:0007669"/>
    <property type="project" value="UniProtKB-ARBA"/>
</dbReference>
<keyword evidence="2 7" id="KW-0963">Cytoplasm</keyword>
<keyword evidence="5" id="KW-0677">Repeat</keyword>
<dbReference type="CDD" id="cd00200">
    <property type="entry name" value="WD40"/>
    <property type="match status" value="1"/>
</dbReference>
<dbReference type="GO" id="GO:0007019">
    <property type="term" value="P:microtubule depolymerization"/>
    <property type="evidence" value="ECO:0007669"/>
    <property type="project" value="TreeGrafter"/>
</dbReference>
<comment type="similarity">
    <text evidence="7">Belongs to the WD repeat KATNB1 family.</text>
</comment>
<feature type="repeat" description="WD" evidence="8">
    <location>
        <begin position="181"/>
        <end position="222"/>
    </location>
</feature>
<evidence type="ECO:0000256" key="4">
    <source>
        <dbReference type="ARBA" id="ARBA00022701"/>
    </source>
</evidence>
<dbReference type="InterPro" id="IPR001680">
    <property type="entry name" value="WD40_rpt"/>
</dbReference>
<protein>
    <recommendedName>
        <fullName evidence="7">Katanin p80 WD40 repeat-containing subunit B1 homolog</fullName>
    </recommendedName>
</protein>
<feature type="compositionally biased region" description="Basic and acidic residues" evidence="9">
    <location>
        <begin position="517"/>
        <end position="535"/>
    </location>
</feature>
<evidence type="ECO:0000313" key="12">
    <source>
        <dbReference type="Proteomes" id="UP001457282"/>
    </source>
</evidence>
<dbReference type="Pfam" id="PF00400">
    <property type="entry name" value="WD40"/>
    <property type="match status" value="5"/>
</dbReference>
<feature type="region of interest" description="Disordered" evidence="9">
    <location>
        <begin position="355"/>
        <end position="387"/>
    </location>
</feature>
<proteinExistence type="inferred from homology"/>
<evidence type="ECO:0000256" key="5">
    <source>
        <dbReference type="ARBA" id="ARBA00022737"/>
    </source>
</evidence>
<dbReference type="GO" id="GO:0005737">
    <property type="term" value="C:cytoplasm"/>
    <property type="evidence" value="ECO:0007669"/>
    <property type="project" value="UniProtKB-UniRule"/>
</dbReference>
<keyword evidence="3 8" id="KW-0853">WD repeat</keyword>
<dbReference type="GO" id="GO:0051013">
    <property type="term" value="P:microtubule severing"/>
    <property type="evidence" value="ECO:0007669"/>
    <property type="project" value="UniProtKB-UniRule"/>
</dbReference>
<dbReference type="AlphaFoldDB" id="A0AAW1XHA5"/>
<dbReference type="PANTHER" id="PTHR19845:SF0">
    <property type="entry name" value="KATANIN P80 WD40 REPEAT-CONTAINING SUBUNIT B1"/>
    <property type="match status" value="1"/>
</dbReference>
<dbReference type="InterPro" id="IPR026962">
    <property type="entry name" value="KTNB1"/>
</dbReference>
<dbReference type="HAMAP" id="MF_03022">
    <property type="entry name" value="Katanin_p80_B1"/>
    <property type="match status" value="1"/>
</dbReference>
<evidence type="ECO:0000256" key="9">
    <source>
        <dbReference type="SAM" id="MobiDB-lite"/>
    </source>
</evidence>
<name>A0AAW1XHA5_RUBAR</name>
<accession>A0AAW1XHA5</accession>
<dbReference type="FunFam" id="2.130.10.10:FF:000626">
    <property type="entry name" value="Katanin p80 WD40 repeat-containing subunit B1 homolog"/>
    <property type="match status" value="1"/>
</dbReference>
<evidence type="ECO:0000259" key="10">
    <source>
        <dbReference type="Pfam" id="PF13925"/>
    </source>
</evidence>
<comment type="caution">
    <text evidence="11">The sequence shown here is derived from an EMBL/GenBank/DDBJ whole genome shotgun (WGS) entry which is preliminary data.</text>
</comment>
<dbReference type="PROSITE" id="PS00678">
    <property type="entry name" value="WD_REPEATS_1"/>
    <property type="match status" value="2"/>
</dbReference>
<evidence type="ECO:0000313" key="11">
    <source>
        <dbReference type="EMBL" id="KAK9935799.1"/>
    </source>
</evidence>
<dbReference type="PROSITE" id="PS50294">
    <property type="entry name" value="WD_REPEATS_REGION"/>
    <property type="match status" value="5"/>
</dbReference>
<dbReference type="Pfam" id="PF13925">
    <property type="entry name" value="Katanin_con80"/>
    <property type="match status" value="1"/>
</dbReference>
<feature type="region of interest" description="Disordered" evidence="9">
    <location>
        <begin position="516"/>
        <end position="553"/>
    </location>
</feature>
<evidence type="ECO:0000256" key="8">
    <source>
        <dbReference type="PROSITE-ProRule" id="PRU00221"/>
    </source>
</evidence>
<dbReference type="EMBL" id="JBEDUW010000004">
    <property type="protein sequence ID" value="KAK9935799.1"/>
    <property type="molecule type" value="Genomic_DNA"/>
</dbReference>
<reference evidence="11 12" key="1">
    <citation type="journal article" date="2023" name="G3 (Bethesda)">
        <title>A chromosome-length genome assembly and annotation of blackberry (Rubus argutus, cv. 'Hillquist').</title>
        <authorList>
            <person name="Bruna T."/>
            <person name="Aryal R."/>
            <person name="Dudchenko O."/>
            <person name="Sargent D.J."/>
            <person name="Mead D."/>
            <person name="Buti M."/>
            <person name="Cavallini A."/>
            <person name="Hytonen T."/>
            <person name="Andres J."/>
            <person name="Pham M."/>
            <person name="Weisz D."/>
            <person name="Mascagni F."/>
            <person name="Usai G."/>
            <person name="Natali L."/>
            <person name="Bassil N."/>
            <person name="Fernandez G.E."/>
            <person name="Lomsadze A."/>
            <person name="Armour M."/>
            <person name="Olukolu B."/>
            <person name="Poorten T."/>
            <person name="Britton C."/>
            <person name="Davik J."/>
            <person name="Ashrafi H."/>
            <person name="Aiden E.L."/>
            <person name="Borodovsky M."/>
            <person name="Worthington M."/>
        </authorList>
    </citation>
    <scope>NUCLEOTIDE SEQUENCE [LARGE SCALE GENOMIC DNA]</scope>
    <source>
        <strain evidence="11">PI 553951</strain>
    </source>
</reference>
<evidence type="ECO:0000256" key="1">
    <source>
        <dbReference type="ARBA" id="ARBA00004245"/>
    </source>
</evidence>
<evidence type="ECO:0000256" key="6">
    <source>
        <dbReference type="ARBA" id="ARBA00023212"/>
    </source>
</evidence>
<feature type="repeat" description="WD" evidence="8">
    <location>
        <begin position="12"/>
        <end position="54"/>
    </location>
</feature>
<keyword evidence="4 7" id="KW-0493">Microtubule</keyword>
<sequence length="798" mass="87017">MTTKRAYKLQEFVAHSSAVNCLKIGRKTSRVLVTGGEDHKVNLWAIGKPNALLSLSGHTSGIDSVSFDSSELLVAAGAASGTIKLWDLEEAKIVRTLTGHRSNCISVDFHPFGEFFASGSLDTNLKIWDIRKKGCIHTYKGHTRGVNAIRFTPDGRWVVSGGEDNTVKLWDLTAGKLLHDFKCHEGQIQCIDFHPHEFLLATGSADRTVKFWDLETFELIGSAGPETTGVRSLTFSPDGRALLCGLHESLKVFSWEPIRCHDAVDVGWSRLSDLNVHEGKLLGCSYNQSCVGVWVVDISRIEPYAMGNASRLNGLSESKPLSGGNLSVLNENAARSSLGRLSVSQSSDSLVKETKSLGRLSVSQNSDPAKEPKYLTTTGSAPGTPQRINLNSSPKTIVASSASVPSATTLKRNSIKTSVATFNKSDVIPVIVPRTSIRSEIATESRKEASVAGRTMTFSLQSKTNDFRKLSSSREEVDKPTVSIVSESTTSKATELSSTADRNGFSTVISSTQGIDTAEKSMKDDRCVGPGKHETNSVTEPTASYQHESSETRGHKVIRDAYSAESQRGGRMRSVAVNWERRDRYSNYEGPTPDTTLGTASAVNPLNAFKQRGYPTSTERETVSASDEDAIADLLEKHDQFVSSMQSRSAKLQVVYRYWQRNDVKGVISAMEKMSDHAVIADVVSIMAEKIDIVTLDVCTCLLPLLTGLLESNMDRHLGISLEMLLKLVRVFGSVIYSTLSASSSVGVDIEAEQRLERCNMCFMELEKVKRCLPALTRRGGSIAKSAQELNLALQEVS</sequence>
<keyword evidence="12" id="KW-1185">Reference proteome</keyword>
<dbReference type="GO" id="GO:0005874">
    <property type="term" value="C:microtubule"/>
    <property type="evidence" value="ECO:0007669"/>
    <property type="project" value="UniProtKB-KW"/>
</dbReference>
<feature type="compositionally biased region" description="Polar residues" evidence="9">
    <location>
        <begin position="536"/>
        <end position="547"/>
    </location>
</feature>
<dbReference type="InterPro" id="IPR028021">
    <property type="entry name" value="Katanin_C-terminal"/>
</dbReference>
<feature type="compositionally biased region" description="Polar residues" evidence="9">
    <location>
        <begin position="375"/>
        <end position="387"/>
    </location>
</feature>
<gene>
    <name evidence="11" type="ORF">M0R45_022883</name>
</gene>
<dbReference type="InterPro" id="IPR015943">
    <property type="entry name" value="WD40/YVTN_repeat-like_dom_sf"/>
</dbReference>
<keyword evidence="6 7" id="KW-0206">Cytoskeleton</keyword>
<feature type="domain" description="Katanin p80 subunit C-terminal" evidence="10">
    <location>
        <begin position="637"/>
        <end position="794"/>
    </location>
</feature>
<feature type="repeat" description="WD" evidence="8">
    <location>
        <begin position="55"/>
        <end position="96"/>
    </location>
</feature>
<dbReference type="SUPFAM" id="SSF50978">
    <property type="entry name" value="WD40 repeat-like"/>
    <property type="match status" value="1"/>
</dbReference>
<dbReference type="PROSITE" id="PS50082">
    <property type="entry name" value="WD_REPEATS_2"/>
    <property type="match status" value="5"/>
</dbReference>
<dbReference type="FunFam" id="2.130.10.10:FF:000192">
    <property type="entry name" value="Katanin p80 WD40 repeat-containing subunit B1 homolog"/>
    <property type="match status" value="1"/>
</dbReference>
<dbReference type="InterPro" id="IPR020472">
    <property type="entry name" value="WD40_PAC1"/>
</dbReference>
<dbReference type="GO" id="GO:0008017">
    <property type="term" value="F:microtubule binding"/>
    <property type="evidence" value="ECO:0007669"/>
    <property type="project" value="UniProtKB-UniRule"/>
</dbReference>
<feature type="repeat" description="WD" evidence="8">
    <location>
        <begin position="139"/>
        <end position="180"/>
    </location>
</feature>
<dbReference type="PRINTS" id="PR00320">
    <property type="entry name" value="GPROTEINBRPT"/>
</dbReference>
<dbReference type="Proteomes" id="UP001457282">
    <property type="component" value="Unassembled WGS sequence"/>
</dbReference>
<dbReference type="InterPro" id="IPR019775">
    <property type="entry name" value="WD40_repeat_CS"/>
</dbReference>